<gene>
    <name evidence="2" type="ORF">CO657_00940</name>
</gene>
<dbReference type="AlphaFoldDB" id="A0AAE5TSF3"/>
<name>A0AAE5TSF3_9HYPH</name>
<reference evidence="2 3" key="1">
    <citation type="submission" date="2019-01" db="EMBL/GenBank/DDBJ databases">
        <title>Genomic insights into the origins and evolution of symbiotic genes in the Phaseolus vulgaris microsymbionts.</title>
        <authorList>
            <person name="Tong W."/>
        </authorList>
    </citation>
    <scope>NUCLEOTIDE SEQUENCE [LARGE SCALE GENOMIC DNA]</scope>
    <source>
        <strain evidence="2 3">FH23</strain>
    </source>
</reference>
<evidence type="ECO:0000313" key="3">
    <source>
        <dbReference type="Proteomes" id="UP000220927"/>
    </source>
</evidence>
<evidence type="ECO:0000256" key="1">
    <source>
        <dbReference type="SAM" id="MobiDB-lite"/>
    </source>
</evidence>
<feature type="region of interest" description="Disordered" evidence="1">
    <location>
        <begin position="83"/>
        <end position="102"/>
    </location>
</feature>
<keyword evidence="3" id="KW-1185">Reference proteome</keyword>
<protein>
    <submittedName>
        <fullName evidence="2">Uncharacterized protein</fullName>
    </submittedName>
</protein>
<dbReference type="EMBL" id="CP034998">
    <property type="protein sequence ID" value="QAS76753.1"/>
    <property type="molecule type" value="Genomic_DNA"/>
</dbReference>
<evidence type="ECO:0000313" key="2">
    <source>
        <dbReference type="EMBL" id="QAS76753.1"/>
    </source>
</evidence>
<proteinExistence type="predicted"/>
<organism evidence="2 3">
    <name type="scientific">Rhizobium acidisoli</name>
    <dbReference type="NCBI Taxonomy" id="1538158"/>
    <lineage>
        <taxon>Bacteria</taxon>
        <taxon>Pseudomonadati</taxon>
        <taxon>Pseudomonadota</taxon>
        <taxon>Alphaproteobacteria</taxon>
        <taxon>Hyphomicrobiales</taxon>
        <taxon>Rhizobiaceae</taxon>
        <taxon>Rhizobium/Agrobacterium group</taxon>
        <taxon>Rhizobium</taxon>
    </lineage>
</organism>
<accession>A0AAE5TSF3</accession>
<feature type="compositionally biased region" description="Basic and acidic residues" evidence="1">
    <location>
        <begin position="10"/>
        <end position="19"/>
    </location>
</feature>
<dbReference type="Proteomes" id="UP000220927">
    <property type="component" value="Chromosome"/>
</dbReference>
<sequence length="102" mass="10805">MKIEVVQAHDSLRSKKSRDCNLPSPHAAGIPHLHADHVAGSRAIGYGAELLESADDALTEGIGLTSTDPAFFDAADLADGAHFGNGIARNRSRRPKQGFSKD</sequence>
<feature type="region of interest" description="Disordered" evidence="1">
    <location>
        <begin position="1"/>
        <end position="20"/>
    </location>
</feature>
<dbReference type="KEGG" id="rad:CO657_00940"/>